<dbReference type="GO" id="GO:0008206">
    <property type="term" value="P:bile acid metabolic process"/>
    <property type="evidence" value="ECO:0007669"/>
    <property type="project" value="UniProtKB-ARBA"/>
</dbReference>
<dbReference type="PRINTS" id="PR00081">
    <property type="entry name" value="GDHRDH"/>
</dbReference>
<keyword evidence="3" id="KW-0753">Steroid metabolism</keyword>
<dbReference type="RefSeq" id="WP_207299052.1">
    <property type="nucleotide sequence ID" value="NZ_CP071444.1"/>
</dbReference>
<dbReference type="Proteomes" id="UP000663499">
    <property type="component" value="Chromosome"/>
</dbReference>
<dbReference type="PANTHER" id="PTHR42879">
    <property type="entry name" value="3-OXOACYL-(ACYL-CARRIER-PROTEIN) REDUCTASE"/>
    <property type="match status" value="1"/>
</dbReference>
<keyword evidence="2" id="KW-0560">Oxidoreductase</keyword>
<dbReference type="Gene3D" id="3.40.50.720">
    <property type="entry name" value="NAD(P)-binding Rossmann-like Domain"/>
    <property type="match status" value="1"/>
</dbReference>
<evidence type="ECO:0000256" key="2">
    <source>
        <dbReference type="ARBA" id="ARBA00023002"/>
    </source>
</evidence>
<keyword evidence="3" id="KW-0443">Lipid metabolism</keyword>
<dbReference type="CDD" id="cd05233">
    <property type="entry name" value="SDR_c"/>
    <property type="match status" value="1"/>
</dbReference>
<evidence type="ECO:0000256" key="4">
    <source>
        <dbReference type="RuleBase" id="RU000363"/>
    </source>
</evidence>
<dbReference type="InterPro" id="IPR036291">
    <property type="entry name" value="NAD(P)-bd_dom_sf"/>
</dbReference>
<gene>
    <name evidence="5" type="ORF">J0B03_07680</name>
</gene>
<sequence length="329" mass="35835">MGNRLRGKVALVTGSGQGIGRAVAIALAEEGAKVVTNNRGPVKQNVANQLEGRLERLTPEQLQWYNEELEKYTGDAETTAQKIRDLGFEAAAVFGDIADFDTAKEIVDKTVEIYGSVDIVVNVAGAFGFAPIEKITEELWDKVTDVKPKGHFNIIRHAVPYMKKNRWGRIINCSSPAWTGGGIRQSEYCAANAGTVGLTWALAEELADDGITANVFCPAAKTRASVDMELFDKVVDEDEKATKSGEPLVKYDETAPPELFSAFIPYLASDEAAHVTGSVFFTMGTFIGRYSNPAISAHMIGVDGPWTVDKIIQEAPETLLKDYKNINQK</sequence>
<dbReference type="Pfam" id="PF00106">
    <property type="entry name" value="adh_short"/>
    <property type="match status" value="2"/>
</dbReference>
<evidence type="ECO:0000256" key="1">
    <source>
        <dbReference type="ARBA" id="ARBA00006484"/>
    </source>
</evidence>
<evidence type="ECO:0000256" key="3">
    <source>
        <dbReference type="ARBA" id="ARBA00023221"/>
    </source>
</evidence>
<dbReference type="FunFam" id="3.40.50.720:FF:000084">
    <property type="entry name" value="Short-chain dehydrogenase reductase"/>
    <property type="match status" value="1"/>
</dbReference>
<dbReference type="InterPro" id="IPR050259">
    <property type="entry name" value="SDR"/>
</dbReference>
<proteinExistence type="inferred from homology"/>
<dbReference type="SUPFAM" id="SSF51735">
    <property type="entry name" value="NAD(P)-binding Rossmann-fold domains"/>
    <property type="match status" value="1"/>
</dbReference>
<dbReference type="GO" id="GO:0016491">
    <property type="term" value="F:oxidoreductase activity"/>
    <property type="evidence" value="ECO:0007669"/>
    <property type="project" value="UniProtKB-KW"/>
</dbReference>
<dbReference type="PANTHER" id="PTHR42879:SF2">
    <property type="entry name" value="3-OXOACYL-[ACYL-CARRIER-PROTEIN] REDUCTASE FABG"/>
    <property type="match status" value="1"/>
</dbReference>
<dbReference type="PRINTS" id="PR00080">
    <property type="entry name" value="SDRFAMILY"/>
</dbReference>
<evidence type="ECO:0000313" key="5">
    <source>
        <dbReference type="EMBL" id="QSX07710.1"/>
    </source>
</evidence>
<reference evidence="5" key="1">
    <citation type="submission" date="2021-03" db="EMBL/GenBank/DDBJ databases">
        <title>Alkalibacter marinus sp. nov., isolated from tidal flat sediment.</title>
        <authorList>
            <person name="Namirimu T."/>
            <person name="Yang J.-A."/>
            <person name="Yang S.-H."/>
            <person name="Kim Y.-J."/>
            <person name="Kwon K.K."/>
        </authorList>
    </citation>
    <scope>NUCLEOTIDE SEQUENCE</scope>
    <source>
        <strain evidence="5">ES005</strain>
    </source>
</reference>
<name>A0A974XFD3_9FIRM</name>
<dbReference type="AlphaFoldDB" id="A0A974XFD3"/>
<accession>A0A974XFD3</accession>
<organism evidence="5 6">
    <name type="scientific">Alkalibacter rhizosphaerae</name>
    <dbReference type="NCBI Taxonomy" id="2815577"/>
    <lineage>
        <taxon>Bacteria</taxon>
        <taxon>Bacillati</taxon>
        <taxon>Bacillota</taxon>
        <taxon>Clostridia</taxon>
        <taxon>Eubacteriales</taxon>
        <taxon>Eubacteriaceae</taxon>
        <taxon>Alkalibacter</taxon>
    </lineage>
</organism>
<dbReference type="KEGG" id="alka:J0B03_07680"/>
<protein>
    <submittedName>
        <fullName evidence="5">SDR family oxidoreductase</fullName>
    </submittedName>
</protein>
<keyword evidence="6" id="KW-1185">Reference proteome</keyword>
<comment type="similarity">
    <text evidence="1 4">Belongs to the short-chain dehydrogenases/reductases (SDR) family.</text>
</comment>
<evidence type="ECO:0000313" key="6">
    <source>
        <dbReference type="Proteomes" id="UP000663499"/>
    </source>
</evidence>
<dbReference type="InterPro" id="IPR002347">
    <property type="entry name" value="SDR_fam"/>
</dbReference>
<dbReference type="EMBL" id="CP071444">
    <property type="protein sequence ID" value="QSX07710.1"/>
    <property type="molecule type" value="Genomic_DNA"/>
</dbReference>